<sequence length="295" mass="33746">GTHIRKNNIFSEKIPLEAFVLYEEPASFYQTGVWSEALRFLFEKTNINNDSQKEESLEKITQYLHSQHGVRYDIYSGTPSFTVFNSFYLMNYLKKEAPLQEKAVSNTPDKFNRVEKKIVKASIQNFNIVNCNDQGAAVSVLSGALGIKTEVLKINDFGYINETKLVGIDNSFDFISTSPPDVCNNPFFANIYRSPLRIFNFKLKKINGRDYIVDNDNLVRSGFGYHIVCAFLSNNKTFSDYANNRNQYEKDVLIYDACAGPTLGLDLDQYTKEAIDYNHKPDPKQRLVENISKVI</sequence>
<accession>A0A318MSZ0</accession>
<evidence type="ECO:0000313" key="2">
    <source>
        <dbReference type="Proteomes" id="UP000247838"/>
    </source>
</evidence>
<name>A0A318MSZ0_FRIPE</name>
<organism evidence="1 2">
    <name type="scientific">Frischella perrara</name>
    <dbReference type="NCBI Taxonomy" id="1267021"/>
    <lineage>
        <taxon>Bacteria</taxon>
        <taxon>Pseudomonadati</taxon>
        <taxon>Pseudomonadota</taxon>
        <taxon>Gammaproteobacteria</taxon>
        <taxon>Orbales</taxon>
        <taxon>Orbaceae</taxon>
        <taxon>Frischella</taxon>
    </lineage>
</organism>
<dbReference type="Proteomes" id="UP000247838">
    <property type="component" value="Unassembled WGS sequence"/>
</dbReference>
<proteinExistence type="predicted"/>
<dbReference type="EMBL" id="QGLM01000034">
    <property type="protein sequence ID" value="PXY94004.1"/>
    <property type="molecule type" value="Genomic_DNA"/>
</dbReference>
<feature type="non-terminal residue" evidence="1">
    <location>
        <position position="1"/>
    </location>
</feature>
<reference evidence="1 2" key="1">
    <citation type="submission" date="2018-05" db="EMBL/GenBank/DDBJ databases">
        <title>Reference genomes for bee gut microbiota database.</title>
        <authorList>
            <person name="Ellegaard K.M."/>
        </authorList>
    </citation>
    <scope>NUCLEOTIDE SEQUENCE [LARGE SCALE GENOMIC DNA]</scope>
    <source>
        <strain evidence="1 2">ESL0167</strain>
    </source>
</reference>
<comment type="caution">
    <text evidence="1">The sequence shown here is derived from an EMBL/GenBank/DDBJ whole genome shotgun (WGS) entry which is preliminary data.</text>
</comment>
<protein>
    <submittedName>
        <fullName evidence="1">Uncharacterized protein</fullName>
    </submittedName>
</protein>
<gene>
    <name evidence="1" type="ORF">DKK76_11500</name>
</gene>
<dbReference type="RefSeq" id="WP_181414293.1">
    <property type="nucleotide sequence ID" value="NZ_QGLM01000034.1"/>
</dbReference>
<evidence type="ECO:0000313" key="1">
    <source>
        <dbReference type="EMBL" id="PXY94004.1"/>
    </source>
</evidence>
<dbReference type="AlphaFoldDB" id="A0A318MSZ0"/>